<dbReference type="AlphaFoldDB" id="A0A1A8V1R1"/>
<keyword evidence="1" id="KW-0472">Membrane</keyword>
<evidence type="ECO:0000313" key="2">
    <source>
        <dbReference type="EMBL" id="SBS53512.1"/>
    </source>
</evidence>
<gene>
    <name evidence="2" type="primary">Nfu_g_1_019311</name>
</gene>
<keyword evidence="1" id="KW-1133">Transmembrane helix</keyword>
<keyword evidence="1" id="KW-0812">Transmembrane</keyword>
<evidence type="ECO:0000256" key="1">
    <source>
        <dbReference type="SAM" id="Phobius"/>
    </source>
</evidence>
<dbReference type="EMBL" id="HAEJ01013055">
    <property type="protein sequence ID" value="SBS53512.1"/>
    <property type="molecule type" value="Transcribed_RNA"/>
</dbReference>
<reference evidence="2" key="2">
    <citation type="submission" date="2016-06" db="EMBL/GenBank/DDBJ databases">
        <title>The genome of a short-lived fish provides insights into sex chromosome evolution and the genetic control of aging.</title>
        <authorList>
            <person name="Reichwald K."/>
            <person name="Felder M."/>
            <person name="Petzold A."/>
            <person name="Koch P."/>
            <person name="Groth M."/>
            <person name="Platzer M."/>
        </authorList>
    </citation>
    <scope>NUCLEOTIDE SEQUENCE</scope>
    <source>
        <tissue evidence="2">Brain</tissue>
    </source>
</reference>
<protein>
    <submittedName>
        <fullName evidence="2">Uncharacterized protein</fullName>
    </submittedName>
</protein>
<proteinExistence type="predicted"/>
<feature type="transmembrane region" description="Helical" evidence="1">
    <location>
        <begin position="12"/>
        <end position="33"/>
    </location>
</feature>
<name>A0A1A8V1R1_NOTFU</name>
<accession>A0A1A8V1R1</accession>
<reference evidence="2" key="1">
    <citation type="submission" date="2016-05" db="EMBL/GenBank/DDBJ databases">
        <authorList>
            <person name="Lavstsen T."/>
            <person name="Jespersen J.S."/>
        </authorList>
    </citation>
    <scope>NUCLEOTIDE SEQUENCE</scope>
    <source>
        <tissue evidence="2">Brain</tissue>
    </source>
</reference>
<organism evidence="2">
    <name type="scientific">Nothobranchius furzeri</name>
    <name type="common">Turquoise killifish</name>
    <dbReference type="NCBI Taxonomy" id="105023"/>
    <lineage>
        <taxon>Eukaryota</taxon>
        <taxon>Metazoa</taxon>
        <taxon>Chordata</taxon>
        <taxon>Craniata</taxon>
        <taxon>Vertebrata</taxon>
        <taxon>Euteleostomi</taxon>
        <taxon>Actinopterygii</taxon>
        <taxon>Neopterygii</taxon>
        <taxon>Teleostei</taxon>
        <taxon>Neoteleostei</taxon>
        <taxon>Acanthomorphata</taxon>
        <taxon>Ovalentaria</taxon>
        <taxon>Atherinomorphae</taxon>
        <taxon>Cyprinodontiformes</taxon>
        <taxon>Nothobranchiidae</taxon>
        <taxon>Nothobranchius</taxon>
    </lineage>
</organism>
<sequence length="90" mass="9621">GRHRASPRARRLLFAEAVQLVSVSLVCITGMFGNSVRDVGCQTSFLASKQGIVVFCRSCIFQNNQTEGPCGNDGGVVDAAKEGYIPGKWS</sequence>
<feature type="non-terminal residue" evidence="2">
    <location>
        <position position="90"/>
    </location>
</feature>
<feature type="non-terminal residue" evidence="2">
    <location>
        <position position="1"/>
    </location>
</feature>